<evidence type="ECO:0000313" key="10">
    <source>
        <dbReference type="Proteomes" id="UP000199391"/>
    </source>
</evidence>
<evidence type="ECO:0000256" key="3">
    <source>
        <dbReference type="ARBA" id="ARBA00022723"/>
    </source>
</evidence>
<evidence type="ECO:0000256" key="4">
    <source>
        <dbReference type="ARBA" id="ARBA00022982"/>
    </source>
</evidence>
<dbReference type="SUPFAM" id="SSF46626">
    <property type="entry name" value="Cytochrome c"/>
    <property type="match status" value="1"/>
</dbReference>
<reference evidence="10" key="1">
    <citation type="submission" date="2016-10" db="EMBL/GenBank/DDBJ databases">
        <authorList>
            <person name="Varghese N."/>
            <person name="Submissions S."/>
        </authorList>
    </citation>
    <scope>NUCLEOTIDE SEQUENCE [LARGE SCALE GENOMIC DNA]</scope>
    <source>
        <strain evidence="10">CGMCC 1.11014</strain>
    </source>
</reference>
<evidence type="ECO:0000259" key="8">
    <source>
        <dbReference type="PROSITE" id="PS51007"/>
    </source>
</evidence>
<dbReference type="AlphaFoldDB" id="A0A1I7JDF5"/>
<evidence type="ECO:0000256" key="5">
    <source>
        <dbReference type="ARBA" id="ARBA00023004"/>
    </source>
</evidence>
<evidence type="ECO:0000256" key="1">
    <source>
        <dbReference type="ARBA" id="ARBA00022448"/>
    </source>
</evidence>
<comment type="PTM">
    <text evidence="6">Binds 1 heme c group covalently per subunit.</text>
</comment>
<proteinExistence type="predicted"/>
<evidence type="ECO:0000256" key="6">
    <source>
        <dbReference type="PIRSR" id="PIRSR602324-1"/>
    </source>
</evidence>
<dbReference type="STRING" id="1035707.SAMN05216552_101120"/>
<dbReference type="GO" id="GO:0005506">
    <property type="term" value="F:iron ion binding"/>
    <property type="evidence" value="ECO:0007669"/>
    <property type="project" value="InterPro"/>
</dbReference>
<keyword evidence="1" id="KW-0813">Transport</keyword>
<dbReference type="PROSITE" id="PS51007">
    <property type="entry name" value="CYTC"/>
    <property type="match status" value="1"/>
</dbReference>
<feature type="binding site" description="covalent" evidence="6">
    <location>
        <position position="31"/>
    </location>
    <ligand>
        <name>heme c</name>
        <dbReference type="ChEBI" id="CHEBI:61717"/>
    </ligand>
</feature>
<evidence type="ECO:0000313" key="9">
    <source>
        <dbReference type="EMBL" id="SFU83197.1"/>
    </source>
</evidence>
<dbReference type="OrthoDB" id="9814063at2"/>
<dbReference type="Gene3D" id="1.10.760.10">
    <property type="entry name" value="Cytochrome c-like domain"/>
    <property type="match status" value="1"/>
</dbReference>
<dbReference type="Proteomes" id="UP000199391">
    <property type="component" value="Unassembled WGS sequence"/>
</dbReference>
<sequence length="105" mass="11033">MIRQAITALFITAALASHAFASPELAKQKNCMACHAVATKMVGPAFNAIAAKYASDGGDAKAMAVKIQKGSKGTWGTMPMPPNPQVNDAEASALATWIMNQKWTP</sequence>
<evidence type="ECO:0000256" key="2">
    <source>
        <dbReference type="ARBA" id="ARBA00022617"/>
    </source>
</evidence>
<dbReference type="InterPro" id="IPR009056">
    <property type="entry name" value="Cyt_c-like_dom"/>
</dbReference>
<keyword evidence="10" id="KW-1185">Reference proteome</keyword>
<keyword evidence="2 6" id="KW-0349">Heme</keyword>
<keyword evidence="3 6" id="KW-0479">Metal-binding</keyword>
<keyword evidence="5 6" id="KW-0408">Iron</keyword>
<feature type="binding site" description="covalent" evidence="6">
    <location>
        <position position="35"/>
    </location>
    <ligand>
        <name>heme c</name>
        <dbReference type="ChEBI" id="CHEBI:61717"/>
    </ligand>
</feature>
<feature type="chain" id="PRO_5011659718" evidence="7">
    <location>
        <begin position="22"/>
        <end position="105"/>
    </location>
</feature>
<dbReference type="Pfam" id="PF00034">
    <property type="entry name" value="Cytochrom_C"/>
    <property type="match status" value="1"/>
</dbReference>
<dbReference type="PRINTS" id="PR00606">
    <property type="entry name" value="CYTCHROMECID"/>
</dbReference>
<feature type="domain" description="Cytochrome c" evidence="8">
    <location>
        <begin position="11"/>
        <end position="102"/>
    </location>
</feature>
<accession>A0A1I7JDF5</accession>
<feature type="signal peptide" evidence="7">
    <location>
        <begin position="1"/>
        <end position="21"/>
    </location>
</feature>
<keyword evidence="7" id="KW-0732">Signal</keyword>
<organism evidence="9 10">
    <name type="scientific">Pseudoduganella namucuonensis</name>
    <dbReference type="NCBI Taxonomy" id="1035707"/>
    <lineage>
        <taxon>Bacteria</taxon>
        <taxon>Pseudomonadati</taxon>
        <taxon>Pseudomonadota</taxon>
        <taxon>Betaproteobacteria</taxon>
        <taxon>Burkholderiales</taxon>
        <taxon>Oxalobacteraceae</taxon>
        <taxon>Telluria group</taxon>
        <taxon>Pseudoduganella</taxon>
    </lineage>
</organism>
<keyword evidence="4" id="KW-0249">Electron transport</keyword>
<gene>
    <name evidence="9" type="ORF">SAMN05216552_101120</name>
</gene>
<feature type="binding site" description="covalent" evidence="6">
    <location>
        <position position="80"/>
    </location>
    <ligand>
        <name>heme c</name>
        <dbReference type="ChEBI" id="CHEBI:61717"/>
    </ligand>
</feature>
<dbReference type="EMBL" id="FPBO01000011">
    <property type="protein sequence ID" value="SFU83197.1"/>
    <property type="molecule type" value="Genomic_DNA"/>
</dbReference>
<evidence type="ECO:0000256" key="7">
    <source>
        <dbReference type="SAM" id="SignalP"/>
    </source>
</evidence>
<dbReference type="InterPro" id="IPR036909">
    <property type="entry name" value="Cyt_c-like_dom_sf"/>
</dbReference>
<dbReference type="InterPro" id="IPR002324">
    <property type="entry name" value="Cyt_c_ID"/>
</dbReference>
<protein>
    <submittedName>
        <fullName evidence="9">Cytochrome c</fullName>
    </submittedName>
</protein>
<dbReference type="GO" id="GO:0020037">
    <property type="term" value="F:heme binding"/>
    <property type="evidence" value="ECO:0007669"/>
    <property type="project" value="InterPro"/>
</dbReference>
<dbReference type="GO" id="GO:0009055">
    <property type="term" value="F:electron transfer activity"/>
    <property type="evidence" value="ECO:0007669"/>
    <property type="project" value="InterPro"/>
</dbReference>
<dbReference type="RefSeq" id="WP_093556069.1">
    <property type="nucleotide sequence ID" value="NZ_FPBO01000011.1"/>
</dbReference>
<name>A0A1I7JDF5_9BURK</name>